<keyword evidence="2" id="KW-1185">Reference proteome</keyword>
<organism evidence="1 2">
    <name type="scientific">Kickxella alabastrina</name>
    <dbReference type="NCBI Taxonomy" id="61397"/>
    <lineage>
        <taxon>Eukaryota</taxon>
        <taxon>Fungi</taxon>
        <taxon>Fungi incertae sedis</taxon>
        <taxon>Zoopagomycota</taxon>
        <taxon>Kickxellomycotina</taxon>
        <taxon>Kickxellomycetes</taxon>
        <taxon>Kickxellales</taxon>
        <taxon>Kickxellaceae</taxon>
        <taxon>Kickxella</taxon>
    </lineage>
</organism>
<name>A0ACC1IF01_9FUNG</name>
<evidence type="ECO:0000313" key="2">
    <source>
        <dbReference type="Proteomes" id="UP001150581"/>
    </source>
</evidence>
<sequence length="744" mass="80333">MSFRSAKFRQACLTWISRLSGEPIASTDDLVDARILIDITTEADPEHFATASLVLSSNAGEPNLDGLAQLARLLLRYFEQGTMGRQMLRECVPGVNSLATVPFDDLWRLVVLVVSVTLLSECNGASRLYDELDEDTRSELRSGVDAVWGVEEERSVVVDLDLGISEVSRVSAGQMMGASRRGGPMEASTSNDTSHDSFTSVRTSFQPFQSAHSSVSNQQPLASESRLLISENQQQPALLRIASSVDRESIGSIASTDSGSNEPRGSLIGFRMTEDMDDAGSTASTESYVSRFSQELAEFGPEATSIGLSGPDSAAAYVFLLNTVAYLALGVYLLATTAVPPAKSPAGRDYGDLLRGIAQVAAVSVASAIASLAWVQLLRRQTRKVVWLTTLGIPVVSTATALWATTQVFHIPGVEELVGYRVRSCLVVGTAVILAVRFGWTISHQRVQIERSVGVISLACDVVLQNKALYGFSVLLLALYCAFAVVSAIFASRLPLLSFSLQWHTWGVPAYMAVSFAWISAVFVQFLRSVVSCVVSQWYFHRHDPGEPPVLHTLQAAAMAALTRQLGTVVLSASLLFAAKLIHLLELCLRWMVSLLRIVPLSLVSMLLGRPMRLADALGNYAVVYAGFSGKGFFESSRFVRTLLGKHDLLHSPVVSLVKSSMTCLALLLSVLTGYTLGVHAIGQKSTHSALVALAGSTMPFALLQLVTHVLSCTVESLVICYAIDLELNTCHSVDVSDVMFILR</sequence>
<evidence type="ECO:0000313" key="1">
    <source>
        <dbReference type="EMBL" id="KAJ1890511.1"/>
    </source>
</evidence>
<dbReference type="EMBL" id="JANBPG010001327">
    <property type="protein sequence ID" value="KAJ1890511.1"/>
    <property type="molecule type" value="Genomic_DNA"/>
</dbReference>
<protein>
    <submittedName>
        <fullName evidence="1">Uncharacterized protein</fullName>
    </submittedName>
</protein>
<dbReference type="Proteomes" id="UP001150581">
    <property type="component" value="Unassembled WGS sequence"/>
</dbReference>
<accession>A0ACC1IF01</accession>
<gene>
    <name evidence="1" type="ORF">LPJ66_007435</name>
</gene>
<reference evidence="1" key="1">
    <citation type="submission" date="2022-07" db="EMBL/GenBank/DDBJ databases">
        <title>Phylogenomic reconstructions and comparative analyses of Kickxellomycotina fungi.</title>
        <authorList>
            <person name="Reynolds N.K."/>
            <person name="Stajich J.E."/>
            <person name="Barry K."/>
            <person name="Grigoriev I.V."/>
            <person name="Crous P."/>
            <person name="Smith M.E."/>
        </authorList>
    </citation>
    <scope>NUCLEOTIDE SEQUENCE</scope>
    <source>
        <strain evidence="1">Benny 63K</strain>
    </source>
</reference>
<proteinExistence type="predicted"/>
<comment type="caution">
    <text evidence="1">The sequence shown here is derived from an EMBL/GenBank/DDBJ whole genome shotgun (WGS) entry which is preliminary data.</text>
</comment>